<keyword evidence="3" id="KW-1185">Reference proteome</keyword>
<name>A0AA86U3V5_9EUKA</name>
<evidence type="ECO:0000313" key="3">
    <source>
        <dbReference type="Proteomes" id="UP001642409"/>
    </source>
</evidence>
<evidence type="ECO:0000313" key="2">
    <source>
        <dbReference type="EMBL" id="CAL6041660.1"/>
    </source>
</evidence>
<comment type="caution">
    <text evidence="1">The sequence shown here is derived from an EMBL/GenBank/DDBJ whole genome shotgun (WGS) entry which is preliminary data.</text>
</comment>
<sequence>MNLKYQSVQQDSNDNQMNLDNSKQLNSIIKTKLSKRIQLEMLKSRNPQDSRMLYNLLHKNTQSKTIQTAYQLFRILQFINEIFCYYSFSNQIKVQIGSAAKTTINTQKQISACPTCQITTLIGAVCH</sequence>
<dbReference type="AlphaFoldDB" id="A0AA86U3V5"/>
<dbReference type="EMBL" id="CATOUU010000643">
    <property type="protein sequence ID" value="CAI9936987.1"/>
    <property type="molecule type" value="Genomic_DNA"/>
</dbReference>
<protein>
    <submittedName>
        <fullName evidence="2">Hypothetical_protein</fullName>
    </submittedName>
</protein>
<dbReference type="EMBL" id="CAXDID020000151">
    <property type="protein sequence ID" value="CAL6041660.1"/>
    <property type="molecule type" value="Genomic_DNA"/>
</dbReference>
<gene>
    <name evidence="1" type="ORF">HINF_LOCUS24632</name>
    <name evidence="2" type="ORF">HINF_LOCUS39219</name>
</gene>
<reference evidence="2 3" key="2">
    <citation type="submission" date="2024-07" db="EMBL/GenBank/DDBJ databases">
        <authorList>
            <person name="Akdeniz Z."/>
        </authorList>
    </citation>
    <scope>NUCLEOTIDE SEQUENCE [LARGE SCALE GENOMIC DNA]</scope>
</reference>
<reference evidence="1" key="1">
    <citation type="submission" date="2023-06" db="EMBL/GenBank/DDBJ databases">
        <authorList>
            <person name="Kurt Z."/>
        </authorList>
    </citation>
    <scope>NUCLEOTIDE SEQUENCE</scope>
</reference>
<evidence type="ECO:0000313" key="1">
    <source>
        <dbReference type="EMBL" id="CAI9936987.1"/>
    </source>
</evidence>
<proteinExistence type="predicted"/>
<organism evidence="1">
    <name type="scientific">Hexamita inflata</name>
    <dbReference type="NCBI Taxonomy" id="28002"/>
    <lineage>
        <taxon>Eukaryota</taxon>
        <taxon>Metamonada</taxon>
        <taxon>Diplomonadida</taxon>
        <taxon>Hexamitidae</taxon>
        <taxon>Hexamitinae</taxon>
        <taxon>Hexamita</taxon>
    </lineage>
</organism>
<dbReference type="Proteomes" id="UP001642409">
    <property type="component" value="Unassembled WGS sequence"/>
</dbReference>
<accession>A0AA86U3V5</accession>